<evidence type="ECO:0000259" key="9">
    <source>
        <dbReference type="Pfam" id="PF13839"/>
    </source>
</evidence>
<organism evidence="11 12">
    <name type="scientific">Escallonia rubra</name>
    <dbReference type="NCBI Taxonomy" id="112253"/>
    <lineage>
        <taxon>Eukaryota</taxon>
        <taxon>Viridiplantae</taxon>
        <taxon>Streptophyta</taxon>
        <taxon>Embryophyta</taxon>
        <taxon>Tracheophyta</taxon>
        <taxon>Spermatophyta</taxon>
        <taxon>Magnoliopsida</taxon>
        <taxon>eudicotyledons</taxon>
        <taxon>Gunneridae</taxon>
        <taxon>Pentapetalae</taxon>
        <taxon>asterids</taxon>
        <taxon>campanulids</taxon>
        <taxon>Escalloniales</taxon>
        <taxon>Escalloniaceae</taxon>
        <taxon>Escallonia</taxon>
    </lineage>
</organism>
<reference evidence="11" key="1">
    <citation type="submission" date="2022-12" db="EMBL/GenBank/DDBJ databases">
        <title>Draft genome assemblies for two species of Escallonia (Escalloniales).</title>
        <authorList>
            <person name="Chanderbali A."/>
            <person name="Dervinis C."/>
            <person name="Anghel I."/>
            <person name="Soltis D."/>
            <person name="Soltis P."/>
            <person name="Zapata F."/>
        </authorList>
    </citation>
    <scope>NUCLEOTIDE SEQUENCE</scope>
    <source>
        <strain evidence="11">UCBG92.1500</strain>
        <tissue evidence="11">Leaf</tissue>
    </source>
</reference>
<proteinExistence type="inferred from homology"/>
<keyword evidence="6 8" id="KW-0472">Membrane</keyword>
<evidence type="ECO:0000256" key="4">
    <source>
        <dbReference type="ARBA" id="ARBA00022968"/>
    </source>
</evidence>
<dbReference type="InterPro" id="IPR029962">
    <property type="entry name" value="TBL"/>
</dbReference>
<evidence type="ECO:0000256" key="8">
    <source>
        <dbReference type="SAM" id="Phobius"/>
    </source>
</evidence>
<feature type="transmembrane region" description="Helical" evidence="8">
    <location>
        <begin position="101"/>
        <end position="119"/>
    </location>
</feature>
<dbReference type="Proteomes" id="UP001187471">
    <property type="component" value="Unassembled WGS sequence"/>
</dbReference>
<accession>A0AA88S2M6</accession>
<dbReference type="GO" id="GO:0005794">
    <property type="term" value="C:Golgi apparatus"/>
    <property type="evidence" value="ECO:0007669"/>
    <property type="project" value="TreeGrafter"/>
</dbReference>
<comment type="subcellular location">
    <subcellularLocation>
        <location evidence="1">Membrane</location>
        <topology evidence="1">Single-pass membrane protein</topology>
    </subcellularLocation>
</comment>
<keyword evidence="4" id="KW-0735">Signal-anchor</keyword>
<evidence type="ECO:0008006" key="13">
    <source>
        <dbReference type="Google" id="ProtNLM"/>
    </source>
</evidence>
<feature type="domain" description="Trichome birefringence-like N-terminal" evidence="10">
    <location>
        <begin position="163"/>
        <end position="215"/>
    </location>
</feature>
<comment type="similarity">
    <text evidence="2">Belongs to the PC-esterase family. TBL subfamily.</text>
</comment>
<evidence type="ECO:0000256" key="5">
    <source>
        <dbReference type="ARBA" id="ARBA00022989"/>
    </source>
</evidence>
<keyword evidence="5 8" id="KW-1133">Transmembrane helix</keyword>
<dbReference type="GO" id="GO:0016020">
    <property type="term" value="C:membrane"/>
    <property type="evidence" value="ECO:0007669"/>
    <property type="project" value="UniProtKB-SubCell"/>
</dbReference>
<dbReference type="PANTHER" id="PTHR32285:SF57">
    <property type="entry name" value="XYLOGLUCAN O-ACETYLTRANSFERASE 1"/>
    <property type="match status" value="1"/>
</dbReference>
<evidence type="ECO:0000313" key="12">
    <source>
        <dbReference type="Proteomes" id="UP001187471"/>
    </source>
</evidence>
<evidence type="ECO:0000256" key="1">
    <source>
        <dbReference type="ARBA" id="ARBA00004167"/>
    </source>
</evidence>
<keyword evidence="3 8" id="KW-0812">Transmembrane</keyword>
<comment type="caution">
    <text evidence="11">The sequence shown here is derived from an EMBL/GenBank/DDBJ whole genome shotgun (WGS) entry which is preliminary data.</text>
</comment>
<feature type="domain" description="Trichome birefringence-like C-terminal" evidence="9">
    <location>
        <begin position="216"/>
        <end position="507"/>
    </location>
</feature>
<keyword evidence="12" id="KW-1185">Reference proteome</keyword>
<dbReference type="PANTHER" id="PTHR32285">
    <property type="entry name" value="PROTEIN TRICHOME BIREFRINGENCE-LIKE 9-RELATED"/>
    <property type="match status" value="1"/>
</dbReference>
<evidence type="ECO:0000256" key="6">
    <source>
        <dbReference type="ARBA" id="ARBA00023136"/>
    </source>
</evidence>
<evidence type="ECO:0000256" key="3">
    <source>
        <dbReference type="ARBA" id="ARBA00022692"/>
    </source>
</evidence>
<dbReference type="Pfam" id="PF14416">
    <property type="entry name" value="PMR5N"/>
    <property type="match status" value="1"/>
</dbReference>
<dbReference type="AlphaFoldDB" id="A0AA88S2M6"/>
<dbReference type="Pfam" id="PF13839">
    <property type="entry name" value="PC-Esterase"/>
    <property type="match status" value="1"/>
</dbReference>
<dbReference type="InterPro" id="IPR026057">
    <property type="entry name" value="TBL_C"/>
</dbReference>
<feature type="compositionally biased region" description="Basic and acidic residues" evidence="7">
    <location>
        <begin position="62"/>
        <end position="81"/>
    </location>
</feature>
<evidence type="ECO:0000256" key="7">
    <source>
        <dbReference type="SAM" id="MobiDB-lite"/>
    </source>
</evidence>
<name>A0AA88S2M6_9ASTE</name>
<dbReference type="InterPro" id="IPR025846">
    <property type="entry name" value="TBL_N"/>
</dbReference>
<feature type="region of interest" description="Disordered" evidence="7">
    <location>
        <begin position="62"/>
        <end position="90"/>
    </location>
</feature>
<evidence type="ECO:0000256" key="2">
    <source>
        <dbReference type="ARBA" id="ARBA00007727"/>
    </source>
</evidence>
<sequence length="514" mass="58795">MARKISWPTRDNGILDVILTESPPQTSLLKFYLFTSHNPPNTIFLSLLASPELPHLSQAEQFRLKAPERKEGGAKEEEGSRNEMGLTNPFKEQPHSFRRKLLPWTLYACLPILLIRLYFYPLPLSLFPADQINSTTNSIVLNPSSSSSSPPLKVEQITHVEVACDYTNGKWEHDKKGPLYNGTNCGTVKEGQNCMSHGRPDMGYLYWRWRPKQCQLPRFEPNTFLQLMRNKNLAFVGDSMARNQLESLMCMLATASTPNLFYTNGEENKFRKWHFPSHNINVSIYWSPFLVKGTEKSDDQNYNSLYLESVDERWASEMDHMDMVVLSVGHWYLHPAVYHYENSVLGCHYCPGLNHTEIGFFDVFGKAIKTTLKAISERRGPTGKRIGVIVTTFSPAHFEGEWDKFGACPKTKPYEEGEKQLEGMDADMRNAEVQEIDAAKENAKRFANLRLEALDVTKLALMRPDGHPGPYMHPFPFANGVSERVQNDCVHWCLPGPIDTWNEILLDIMKRWEG</sequence>
<dbReference type="EMBL" id="JAVXUO010000199">
    <property type="protein sequence ID" value="KAK2994505.1"/>
    <property type="molecule type" value="Genomic_DNA"/>
</dbReference>
<dbReference type="GO" id="GO:0016413">
    <property type="term" value="F:O-acetyltransferase activity"/>
    <property type="evidence" value="ECO:0007669"/>
    <property type="project" value="InterPro"/>
</dbReference>
<evidence type="ECO:0000259" key="10">
    <source>
        <dbReference type="Pfam" id="PF14416"/>
    </source>
</evidence>
<protein>
    <recommendedName>
        <fullName evidence="13">Trichome birefringence-like N-terminal domain-containing protein</fullName>
    </recommendedName>
</protein>
<gene>
    <name evidence="11" type="ORF">RJ640_029464</name>
</gene>
<evidence type="ECO:0000313" key="11">
    <source>
        <dbReference type="EMBL" id="KAK2994505.1"/>
    </source>
</evidence>